<keyword evidence="5" id="KW-1185">Reference proteome</keyword>
<name>A0A238V1V8_9ACTN</name>
<evidence type="ECO:0000256" key="2">
    <source>
        <dbReference type="ARBA" id="ARBA00023315"/>
    </source>
</evidence>
<gene>
    <name evidence="4" type="ORF">SAMN06264365_101526</name>
</gene>
<feature type="domain" description="N-acetyltransferase" evidence="3">
    <location>
        <begin position="20"/>
        <end position="170"/>
    </location>
</feature>
<evidence type="ECO:0000313" key="4">
    <source>
        <dbReference type="EMBL" id="SNR28256.1"/>
    </source>
</evidence>
<dbReference type="AlphaFoldDB" id="A0A238V1V8"/>
<keyword evidence="1 4" id="KW-0808">Transferase</keyword>
<protein>
    <submittedName>
        <fullName evidence="4">Acetyltransferase (GNAT) family protein</fullName>
    </submittedName>
</protein>
<organism evidence="4 5">
    <name type="scientific">Actinoplanes regularis</name>
    <dbReference type="NCBI Taxonomy" id="52697"/>
    <lineage>
        <taxon>Bacteria</taxon>
        <taxon>Bacillati</taxon>
        <taxon>Actinomycetota</taxon>
        <taxon>Actinomycetes</taxon>
        <taxon>Micromonosporales</taxon>
        <taxon>Micromonosporaceae</taxon>
        <taxon>Actinoplanes</taxon>
    </lineage>
</organism>
<dbReference type="PROSITE" id="PS51186">
    <property type="entry name" value="GNAT"/>
    <property type="match status" value="1"/>
</dbReference>
<dbReference type="GO" id="GO:0016747">
    <property type="term" value="F:acyltransferase activity, transferring groups other than amino-acyl groups"/>
    <property type="evidence" value="ECO:0007669"/>
    <property type="project" value="InterPro"/>
</dbReference>
<dbReference type="InterPro" id="IPR016181">
    <property type="entry name" value="Acyl_CoA_acyltransferase"/>
</dbReference>
<dbReference type="Gene3D" id="3.40.630.30">
    <property type="match status" value="1"/>
</dbReference>
<dbReference type="InterPro" id="IPR050832">
    <property type="entry name" value="Bact_Acetyltransf"/>
</dbReference>
<dbReference type="PANTHER" id="PTHR43877:SF2">
    <property type="entry name" value="AMINOALKYLPHOSPHONATE N-ACETYLTRANSFERASE-RELATED"/>
    <property type="match status" value="1"/>
</dbReference>
<dbReference type="Pfam" id="PF00583">
    <property type="entry name" value="Acetyltransf_1"/>
    <property type="match status" value="1"/>
</dbReference>
<dbReference type="CDD" id="cd04301">
    <property type="entry name" value="NAT_SF"/>
    <property type="match status" value="1"/>
</dbReference>
<evidence type="ECO:0000256" key="1">
    <source>
        <dbReference type="ARBA" id="ARBA00022679"/>
    </source>
</evidence>
<dbReference type="SUPFAM" id="SSF55729">
    <property type="entry name" value="Acyl-CoA N-acyltransferases (Nat)"/>
    <property type="match status" value="1"/>
</dbReference>
<dbReference type="EMBL" id="FZNR01000001">
    <property type="protein sequence ID" value="SNR28256.1"/>
    <property type="molecule type" value="Genomic_DNA"/>
</dbReference>
<keyword evidence="2" id="KW-0012">Acyltransferase</keyword>
<dbReference type="Proteomes" id="UP000198415">
    <property type="component" value="Unassembled WGS sequence"/>
</dbReference>
<proteinExistence type="predicted"/>
<evidence type="ECO:0000313" key="5">
    <source>
        <dbReference type="Proteomes" id="UP000198415"/>
    </source>
</evidence>
<dbReference type="PANTHER" id="PTHR43877">
    <property type="entry name" value="AMINOALKYLPHOSPHONATE N-ACETYLTRANSFERASE-RELATED-RELATED"/>
    <property type="match status" value="1"/>
</dbReference>
<accession>A0A238V1V8</accession>
<dbReference type="InterPro" id="IPR000182">
    <property type="entry name" value="GNAT_dom"/>
</dbReference>
<evidence type="ECO:0000259" key="3">
    <source>
        <dbReference type="PROSITE" id="PS51186"/>
    </source>
</evidence>
<reference evidence="4 5" key="1">
    <citation type="submission" date="2017-06" db="EMBL/GenBank/DDBJ databases">
        <authorList>
            <person name="Kim H.J."/>
            <person name="Triplett B.A."/>
        </authorList>
    </citation>
    <scope>NUCLEOTIDE SEQUENCE [LARGE SCALE GENOMIC DNA]</scope>
    <source>
        <strain evidence="4 5">DSM 43151</strain>
    </source>
</reference>
<sequence length="170" mass="18717">MGRTSVRSKGVPYAGYVAQIKIRTARFDEPEVVELVAENMRDLSERYGGTGDDTPIAVADFLPPDGAFLVAVRAEDDRLVASAAWRRHGSDAELKRMFTRAEARGQGLARRMLTAVEESARAAGCERVILETGDKQPEAIALYLSAGYERIEDFGYYKGHDGVLSYAKKI</sequence>